<keyword evidence="5 7" id="KW-1133">Transmembrane helix</keyword>
<evidence type="ECO:0000256" key="6">
    <source>
        <dbReference type="ARBA" id="ARBA00023136"/>
    </source>
</evidence>
<dbReference type="Proteomes" id="UP000254924">
    <property type="component" value="Unassembled WGS sequence"/>
</dbReference>
<dbReference type="PANTHER" id="PTHR23513">
    <property type="entry name" value="INTEGRAL MEMBRANE EFFLUX PROTEIN-RELATED"/>
    <property type="match status" value="1"/>
</dbReference>
<reference evidence="9 10" key="1">
    <citation type="submission" date="2018-06" db="EMBL/GenBank/DDBJ databases">
        <authorList>
            <consortium name="Pathogen Informatics"/>
            <person name="Doyle S."/>
        </authorList>
    </citation>
    <scope>NUCLEOTIDE SEQUENCE [LARGE SCALE GENOMIC DNA]</scope>
    <source>
        <strain evidence="9 10">NCTC12224</strain>
    </source>
</reference>
<dbReference type="InterPro" id="IPR011701">
    <property type="entry name" value="MFS"/>
</dbReference>
<feature type="domain" description="Major facilitator superfamily (MFS) profile" evidence="8">
    <location>
        <begin position="30"/>
        <end position="223"/>
    </location>
</feature>
<evidence type="ECO:0000256" key="2">
    <source>
        <dbReference type="ARBA" id="ARBA00022448"/>
    </source>
</evidence>
<comment type="subcellular location">
    <subcellularLocation>
        <location evidence="1">Cell membrane</location>
        <topology evidence="1">Multi-pass membrane protein</topology>
    </subcellularLocation>
</comment>
<keyword evidence="6 7" id="KW-0472">Membrane</keyword>
<protein>
    <submittedName>
        <fullName evidence="9">Lantibiotic efflux protein</fullName>
    </submittedName>
</protein>
<feature type="transmembrane region" description="Helical" evidence="7">
    <location>
        <begin position="70"/>
        <end position="93"/>
    </location>
</feature>
<dbReference type="Gene3D" id="1.20.1250.20">
    <property type="entry name" value="MFS general substrate transporter like domains"/>
    <property type="match status" value="1"/>
</dbReference>
<evidence type="ECO:0000313" key="10">
    <source>
        <dbReference type="Proteomes" id="UP000254924"/>
    </source>
</evidence>
<evidence type="ECO:0000256" key="7">
    <source>
        <dbReference type="SAM" id="Phobius"/>
    </source>
</evidence>
<dbReference type="InterPro" id="IPR036259">
    <property type="entry name" value="MFS_trans_sf"/>
</dbReference>
<proteinExistence type="predicted"/>
<organism evidence="9 10">
    <name type="scientific">Streptococcus hyointestinalis</name>
    <dbReference type="NCBI Taxonomy" id="1337"/>
    <lineage>
        <taxon>Bacteria</taxon>
        <taxon>Bacillati</taxon>
        <taxon>Bacillota</taxon>
        <taxon>Bacilli</taxon>
        <taxon>Lactobacillales</taxon>
        <taxon>Streptococcaceae</taxon>
        <taxon>Streptococcus</taxon>
    </lineage>
</organism>
<feature type="transmembrane region" description="Helical" evidence="7">
    <location>
        <begin position="178"/>
        <end position="206"/>
    </location>
</feature>
<evidence type="ECO:0000256" key="1">
    <source>
        <dbReference type="ARBA" id="ARBA00004651"/>
    </source>
</evidence>
<feature type="transmembrane region" description="Helical" evidence="7">
    <location>
        <begin position="124"/>
        <end position="141"/>
    </location>
</feature>
<keyword evidence="2" id="KW-0813">Transport</keyword>
<dbReference type="Pfam" id="PF07690">
    <property type="entry name" value="MFS_1"/>
    <property type="match status" value="1"/>
</dbReference>
<dbReference type="EMBL" id="UHFN01000007">
    <property type="protein sequence ID" value="SUN63110.1"/>
    <property type="molecule type" value="Genomic_DNA"/>
</dbReference>
<evidence type="ECO:0000256" key="5">
    <source>
        <dbReference type="ARBA" id="ARBA00022989"/>
    </source>
</evidence>
<keyword evidence="3" id="KW-1003">Cell membrane</keyword>
<evidence type="ECO:0000256" key="3">
    <source>
        <dbReference type="ARBA" id="ARBA00022475"/>
    </source>
</evidence>
<dbReference type="GO" id="GO:0022857">
    <property type="term" value="F:transmembrane transporter activity"/>
    <property type="evidence" value="ECO:0007669"/>
    <property type="project" value="InterPro"/>
</dbReference>
<gene>
    <name evidence="9" type="ORF">NCTC12224_02243</name>
</gene>
<accession>A0A380KFS5</accession>
<keyword evidence="10" id="KW-1185">Reference proteome</keyword>
<feature type="transmembrane region" description="Helical" evidence="7">
    <location>
        <begin position="36"/>
        <end position="58"/>
    </location>
</feature>
<evidence type="ECO:0000313" key="9">
    <source>
        <dbReference type="EMBL" id="SUN63110.1"/>
    </source>
</evidence>
<name>A0A380KFS5_9STRE</name>
<dbReference type="InterPro" id="IPR020846">
    <property type="entry name" value="MFS_dom"/>
</dbReference>
<dbReference type="GO" id="GO:0005886">
    <property type="term" value="C:plasma membrane"/>
    <property type="evidence" value="ECO:0007669"/>
    <property type="project" value="UniProtKB-SubCell"/>
</dbReference>
<dbReference type="PANTHER" id="PTHR23513:SF6">
    <property type="entry name" value="MAJOR FACILITATOR SUPERFAMILY ASSOCIATED DOMAIN-CONTAINING PROTEIN"/>
    <property type="match status" value="1"/>
</dbReference>
<dbReference type="PROSITE" id="PS50850">
    <property type="entry name" value="MFS"/>
    <property type="match status" value="1"/>
</dbReference>
<evidence type="ECO:0000256" key="4">
    <source>
        <dbReference type="ARBA" id="ARBA00022692"/>
    </source>
</evidence>
<sequence length="223" mass="24718">MTDNKDAEGVKGEFDRLWSSLSLAVKELTSVPELRLSMIIVPVVNSIFVVLPSLLVLMMSQDRAFMLGNASITLAAVNIAMTVGMIVGSILVMNLLKKMSILSLLRMGTLGVFLMFFSLFLRQPYFLLVFLALTGIATGAINPKYNALIYNRLPEEQLATIEGGLMTYFQLGTVFSRLLVSTLILVLTVNQLVLLFLLAAFFLLLYSLKRVPLMTVDEDNKNI</sequence>
<keyword evidence="4 7" id="KW-0812">Transmembrane</keyword>
<feature type="transmembrane region" description="Helical" evidence="7">
    <location>
        <begin position="99"/>
        <end position="117"/>
    </location>
</feature>
<evidence type="ECO:0000259" key="8">
    <source>
        <dbReference type="PROSITE" id="PS50850"/>
    </source>
</evidence>
<dbReference type="SUPFAM" id="SSF103473">
    <property type="entry name" value="MFS general substrate transporter"/>
    <property type="match status" value="1"/>
</dbReference>
<dbReference type="AlphaFoldDB" id="A0A380KFS5"/>